<gene>
    <name evidence="1" type="ORF">SAMN05444320_104287</name>
</gene>
<organism evidence="1 2">
    <name type="scientific">Streptoalloteichus hindustanus</name>
    <dbReference type="NCBI Taxonomy" id="2017"/>
    <lineage>
        <taxon>Bacteria</taxon>
        <taxon>Bacillati</taxon>
        <taxon>Actinomycetota</taxon>
        <taxon>Actinomycetes</taxon>
        <taxon>Pseudonocardiales</taxon>
        <taxon>Pseudonocardiaceae</taxon>
        <taxon>Streptoalloteichus</taxon>
    </lineage>
</organism>
<accession>A0A1M5D438</accession>
<keyword evidence="2" id="KW-1185">Reference proteome</keyword>
<evidence type="ECO:0000313" key="1">
    <source>
        <dbReference type="EMBL" id="SHF61605.1"/>
    </source>
</evidence>
<dbReference type="Proteomes" id="UP000184501">
    <property type="component" value="Unassembled WGS sequence"/>
</dbReference>
<name>A0A1M5D438_STRHI</name>
<dbReference type="EMBL" id="FQVN01000004">
    <property type="protein sequence ID" value="SHF61605.1"/>
    <property type="molecule type" value="Genomic_DNA"/>
</dbReference>
<evidence type="ECO:0000313" key="2">
    <source>
        <dbReference type="Proteomes" id="UP000184501"/>
    </source>
</evidence>
<protein>
    <submittedName>
        <fullName evidence="1">Uncharacterized protein</fullName>
    </submittedName>
</protein>
<sequence>MAVHTAQASEAAAKAWWERLPAESPLAPADYRGRAALIVCSDALAEAVAALLDERGVRAVVDQVRVDPVVPSGEVMALAASWSGQDVVVPVLPGQPALRLYPRPAPRTPIEAEAVATITVSGKAVGKGGWVAASALADALHALLSDSPAGSPADA</sequence>
<reference evidence="1 2" key="1">
    <citation type="submission" date="2016-11" db="EMBL/GenBank/DDBJ databases">
        <authorList>
            <person name="Jaros S."/>
            <person name="Januszkiewicz K."/>
            <person name="Wedrychowicz H."/>
        </authorList>
    </citation>
    <scope>NUCLEOTIDE SEQUENCE [LARGE SCALE GENOMIC DNA]</scope>
    <source>
        <strain evidence="1 2">DSM 44523</strain>
    </source>
</reference>
<dbReference type="RefSeq" id="WP_073483236.1">
    <property type="nucleotide sequence ID" value="NZ_FQVN01000004.1"/>
</dbReference>
<dbReference type="AlphaFoldDB" id="A0A1M5D438"/>
<proteinExistence type="predicted"/>